<proteinExistence type="predicted"/>
<sequence>MWVRVLFMFEENSNLRLETELAKNKRIGSRSIGRKVDEGSRLSAKASLAIESGCEISMRQGARGPRSKVRACYSEIKEGLWACVPTTDIDADVGFLPSVKLKPLIQLSAPSLNSLMHPASYPPPSARSPSQQIFISYNNLSAITAESSNIAFIELYSDSFRYSFRRSFKKRLTSTSKVLGE</sequence>
<dbReference type="EMBL" id="BGZK01001549">
    <property type="protein sequence ID" value="GBP82137.1"/>
    <property type="molecule type" value="Genomic_DNA"/>
</dbReference>
<accession>A0A4C1Z661</accession>
<dbReference type="Proteomes" id="UP000299102">
    <property type="component" value="Unassembled WGS sequence"/>
</dbReference>
<dbReference type="AlphaFoldDB" id="A0A4C1Z661"/>
<evidence type="ECO:0000313" key="1">
    <source>
        <dbReference type="EMBL" id="GBP82137.1"/>
    </source>
</evidence>
<comment type="caution">
    <text evidence="1">The sequence shown here is derived from an EMBL/GenBank/DDBJ whole genome shotgun (WGS) entry which is preliminary data.</text>
</comment>
<keyword evidence="2" id="KW-1185">Reference proteome</keyword>
<reference evidence="1 2" key="1">
    <citation type="journal article" date="2019" name="Commun. Biol.">
        <title>The bagworm genome reveals a unique fibroin gene that provides high tensile strength.</title>
        <authorList>
            <person name="Kono N."/>
            <person name="Nakamura H."/>
            <person name="Ohtoshi R."/>
            <person name="Tomita M."/>
            <person name="Numata K."/>
            <person name="Arakawa K."/>
        </authorList>
    </citation>
    <scope>NUCLEOTIDE SEQUENCE [LARGE SCALE GENOMIC DNA]</scope>
</reference>
<evidence type="ECO:0000313" key="2">
    <source>
        <dbReference type="Proteomes" id="UP000299102"/>
    </source>
</evidence>
<gene>
    <name evidence="1" type="ORF">EVAR_62190_1</name>
</gene>
<organism evidence="1 2">
    <name type="scientific">Eumeta variegata</name>
    <name type="common">Bagworm moth</name>
    <name type="synonym">Eumeta japonica</name>
    <dbReference type="NCBI Taxonomy" id="151549"/>
    <lineage>
        <taxon>Eukaryota</taxon>
        <taxon>Metazoa</taxon>
        <taxon>Ecdysozoa</taxon>
        <taxon>Arthropoda</taxon>
        <taxon>Hexapoda</taxon>
        <taxon>Insecta</taxon>
        <taxon>Pterygota</taxon>
        <taxon>Neoptera</taxon>
        <taxon>Endopterygota</taxon>
        <taxon>Lepidoptera</taxon>
        <taxon>Glossata</taxon>
        <taxon>Ditrysia</taxon>
        <taxon>Tineoidea</taxon>
        <taxon>Psychidae</taxon>
        <taxon>Oiketicinae</taxon>
        <taxon>Eumeta</taxon>
    </lineage>
</organism>
<protein>
    <submittedName>
        <fullName evidence="1">Uncharacterized protein</fullName>
    </submittedName>
</protein>
<name>A0A4C1Z661_EUMVA</name>